<evidence type="ECO:0008006" key="2">
    <source>
        <dbReference type="Google" id="ProtNLM"/>
    </source>
</evidence>
<protein>
    <recommendedName>
        <fullName evidence="2">RNase H type-1 domain-containing protein</fullName>
    </recommendedName>
</protein>
<accession>A0AAW2W9A2</accession>
<proteinExistence type="predicted"/>
<dbReference type="AlphaFoldDB" id="A0AAW2W9A2"/>
<reference evidence="1" key="1">
    <citation type="submission" date="2020-06" db="EMBL/GenBank/DDBJ databases">
        <authorList>
            <person name="Li T."/>
            <person name="Hu X."/>
            <person name="Zhang T."/>
            <person name="Song X."/>
            <person name="Zhang H."/>
            <person name="Dai N."/>
            <person name="Sheng W."/>
            <person name="Hou X."/>
            <person name="Wei L."/>
        </authorList>
    </citation>
    <scope>NUCLEOTIDE SEQUENCE</scope>
    <source>
        <strain evidence="1">G02</strain>
        <tissue evidence="1">Leaf</tissue>
    </source>
</reference>
<evidence type="ECO:0000313" key="1">
    <source>
        <dbReference type="EMBL" id="KAL0437855.1"/>
    </source>
</evidence>
<organism evidence="1">
    <name type="scientific">Sesamum radiatum</name>
    <name type="common">Black benniseed</name>
    <dbReference type="NCBI Taxonomy" id="300843"/>
    <lineage>
        <taxon>Eukaryota</taxon>
        <taxon>Viridiplantae</taxon>
        <taxon>Streptophyta</taxon>
        <taxon>Embryophyta</taxon>
        <taxon>Tracheophyta</taxon>
        <taxon>Spermatophyta</taxon>
        <taxon>Magnoliopsida</taxon>
        <taxon>eudicotyledons</taxon>
        <taxon>Gunneridae</taxon>
        <taxon>Pentapetalae</taxon>
        <taxon>asterids</taxon>
        <taxon>lamiids</taxon>
        <taxon>Lamiales</taxon>
        <taxon>Pedaliaceae</taxon>
        <taxon>Sesamum</taxon>
    </lineage>
</organism>
<sequence length="102" mass="11221">MLVSQPGILSARCMLTLAIFIGWRMDNKNLERRFSGVRKAQLMLFKSKAPTAYKMEASKRGDGGIKLNTDVASKGNAECSGAGVLIRNSQGMLLLMFADFFE</sequence>
<comment type="caution">
    <text evidence="1">The sequence shown here is derived from an EMBL/GenBank/DDBJ whole genome shotgun (WGS) entry which is preliminary data.</text>
</comment>
<dbReference type="EMBL" id="JACGWJ010000002">
    <property type="protein sequence ID" value="KAL0437855.1"/>
    <property type="molecule type" value="Genomic_DNA"/>
</dbReference>
<name>A0AAW2W9A2_SESRA</name>
<reference evidence="1" key="2">
    <citation type="journal article" date="2024" name="Plant">
        <title>Genomic evolution and insights into agronomic trait innovations of Sesamum species.</title>
        <authorList>
            <person name="Miao H."/>
            <person name="Wang L."/>
            <person name="Qu L."/>
            <person name="Liu H."/>
            <person name="Sun Y."/>
            <person name="Le M."/>
            <person name="Wang Q."/>
            <person name="Wei S."/>
            <person name="Zheng Y."/>
            <person name="Lin W."/>
            <person name="Duan Y."/>
            <person name="Cao H."/>
            <person name="Xiong S."/>
            <person name="Wang X."/>
            <person name="Wei L."/>
            <person name="Li C."/>
            <person name="Ma Q."/>
            <person name="Ju M."/>
            <person name="Zhao R."/>
            <person name="Li G."/>
            <person name="Mu C."/>
            <person name="Tian Q."/>
            <person name="Mei H."/>
            <person name="Zhang T."/>
            <person name="Gao T."/>
            <person name="Zhang H."/>
        </authorList>
    </citation>
    <scope>NUCLEOTIDE SEQUENCE</scope>
    <source>
        <strain evidence="1">G02</strain>
    </source>
</reference>
<gene>
    <name evidence="1" type="ORF">Sradi_0493400</name>
</gene>